<accession>A0ABP3ATH4</accession>
<reference evidence="1 2" key="1">
    <citation type="journal article" date="2014" name="Int. J. Syst. Evol. Microbiol.">
        <title>Listeria floridensis sp. nov., Listeria aquatica sp. nov., Listeria cornellensis sp. nov., Listeria riparia sp. nov. and Listeria grandensis sp. nov., from agricultural and natural environments.</title>
        <authorList>
            <person name="den Bakker H.C."/>
            <person name="Warchocki S."/>
            <person name="Wright E.M."/>
            <person name="Allred A.F."/>
            <person name="Ahlstrom C."/>
            <person name="Manuel C.S."/>
            <person name="Stasiewicz M.J."/>
            <person name="Burrell A."/>
            <person name="Roof S."/>
            <person name="Strawn L."/>
            <person name="Fortes E.D."/>
            <person name="Nightingale K.K."/>
            <person name="Kephart D."/>
            <person name="Wiedmann M."/>
        </authorList>
    </citation>
    <scope>NUCLEOTIDE SEQUENCE [LARGE SCALE GENOMIC DNA]</scope>
    <source>
        <strain evidence="1 2">FSL S10-1187</strain>
    </source>
</reference>
<organism evidence="1 2">
    <name type="scientific">Listeria floridensis FSL S10-1187</name>
    <dbReference type="NCBI Taxonomy" id="1265817"/>
    <lineage>
        <taxon>Bacteria</taxon>
        <taxon>Bacillati</taxon>
        <taxon>Bacillota</taxon>
        <taxon>Bacilli</taxon>
        <taxon>Bacillales</taxon>
        <taxon>Listeriaceae</taxon>
        <taxon>Listeria</taxon>
    </lineage>
</organism>
<name>A0ABP3ATH4_9LIST</name>
<evidence type="ECO:0000313" key="2">
    <source>
        <dbReference type="Proteomes" id="UP000019249"/>
    </source>
</evidence>
<proteinExistence type="predicted"/>
<evidence type="ECO:0008006" key="3">
    <source>
        <dbReference type="Google" id="ProtNLM"/>
    </source>
</evidence>
<protein>
    <recommendedName>
        <fullName evidence="3">Phage protein</fullName>
    </recommendedName>
</protein>
<dbReference type="Proteomes" id="UP000019249">
    <property type="component" value="Unassembled WGS sequence"/>
</dbReference>
<sequence length="150" mass="17111">MKLVLNKCYGGFGLSHIAMMNLFGLKDIEVYPYKKTDINGGIMFLEIDISYNDSPQDGSSIWYLKKPLRKLEWQLIENWDEIEQIGFDFLDNDKGRADEDLIKVVEMLGAAANSRYSKLKIVEIPDGSEVVISDYDGFEQVIYGKELGRA</sequence>
<keyword evidence="2" id="KW-1185">Reference proteome</keyword>
<dbReference type="RefSeq" id="WP_036098674.1">
    <property type="nucleotide sequence ID" value="NZ_AODF01000073.1"/>
</dbReference>
<evidence type="ECO:0000313" key="1">
    <source>
        <dbReference type="EMBL" id="EUJ23495.1"/>
    </source>
</evidence>
<gene>
    <name evidence="1" type="ORF">MFLO_15885</name>
</gene>
<comment type="caution">
    <text evidence="1">The sequence shown here is derived from an EMBL/GenBank/DDBJ whole genome shotgun (WGS) entry which is preliminary data.</text>
</comment>
<dbReference type="EMBL" id="AODF01000073">
    <property type="protein sequence ID" value="EUJ23495.1"/>
    <property type="molecule type" value="Genomic_DNA"/>
</dbReference>